<feature type="signal peptide" evidence="12">
    <location>
        <begin position="1"/>
        <end position="20"/>
    </location>
</feature>
<evidence type="ECO:0000256" key="5">
    <source>
        <dbReference type="ARBA" id="ARBA00022692"/>
    </source>
</evidence>
<dbReference type="Pfam" id="PF01036">
    <property type="entry name" value="Bac_rhodopsin"/>
    <property type="match status" value="1"/>
</dbReference>
<comment type="similarity">
    <text evidence="2">Belongs to the archaeal/bacterial/fungal opsin family.</text>
</comment>
<protein>
    <recommendedName>
        <fullName evidence="14">Bacteriorhodopsin</fullName>
    </recommendedName>
</protein>
<accession>A0A0G4IDG0</accession>
<dbReference type="VEuPathDB" id="CryptoDB:Cvel_13428"/>
<evidence type="ECO:0000256" key="6">
    <source>
        <dbReference type="ARBA" id="ARBA00022925"/>
    </source>
</evidence>
<evidence type="ECO:0000256" key="1">
    <source>
        <dbReference type="ARBA" id="ARBA00004141"/>
    </source>
</evidence>
<dbReference type="PROSITE" id="PS00327">
    <property type="entry name" value="BACTERIAL_OPSIN_RET"/>
    <property type="match status" value="1"/>
</dbReference>
<evidence type="ECO:0000256" key="12">
    <source>
        <dbReference type="SAM" id="SignalP"/>
    </source>
</evidence>
<dbReference type="InterPro" id="IPR018229">
    <property type="entry name" value="Rhodopsin_retinal_BS"/>
</dbReference>
<keyword evidence="7 11" id="KW-1133">Transmembrane helix</keyword>
<reference evidence="13" key="1">
    <citation type="submission" date="2014-11" db="EMBL/GenBank/DDBJ databases">
        <authorList>
            <person name="Otto D Thomas"/>
            <person name="Naeem Raeece"/>
        </authorList>
    </citation>
    <scope>NUCLEOTIDE SEQUENCE</scope>
</reference>
<sequence length="219" mass="24237">MNSFIVLCSVAGLMALSSVAYLAQSADRPYSKKLCPYLSVAVTSIAFLSYFAMSLGIGITEVDGRPFYQARYWDWALTTPLLLIDLGCFAKAPTSEIFYAVSFDILMVLAGLIGCMVGGLAKWYFFGLGMLFFIPVIQVLFTSFKESSELSDDSKKKYMQLAVMIAALWSFYPLVWIAAEGTQLISPFIEITLYAVLDVCAKCVFGFVLINDESLKKPQ</sequence>
<feature type="transmembrane region" description="Helical" evidence="11">
    <location>
        <begin position="123"/>
        <end position="141"/>
    </location>
</feature>
<feature type="transmembrane region" description="Helical" evidence="11">
    <location>
        <begin position="161"/>
        <end position="179"/>
    </location>
</feature>
<dbReference type="SMART" id="SM01021">
    <property type="entry name" value="Bac_rhodopsin"/>
    <property type="match status" value="1"/>
</dbReference>
<dbReference type="PROSITE" id="PS00950">
    <property type="entry name" value="BACTERIAL_OPSIN_1"/>
    <property type="match status" value="1"/>
</dbReference>
<dbReference type="PhylomeDB" id="A0A0G4IDG0"/>
<evidence type="ECO:0008006" key="14">
    <source>
        <dbReference type="Google" id="ProtNLM"/>
    </source>
</evidence>
<keyword evidence="9 11" id="KW-0472">Membrane</keyword>
<dbReference type="CDD" id="cd14965">
    <property type="entry name" value="7tm_Opsins_type1"/>
    <property type="match status" value="1"/>
</dbReference>
<evidence type="ECO:0000256" key="11">
    <source>
        <dbReference type="SAM" id="Phobius"/>
    </source>
</evidence>
<dbReference type="AlphaFoldDB" id="A0A0G4IDG0"/>
<keyword evidence="10" id="KW-0675">Receptor</keyword>
<evidence type="ECO:0000256" key="2">
    <source>
        <dbReference type="ARBA" id="ARBA00008130"/>
    </source>
</evidence>
<dbReference type="EMBL" id="CDMZ01005861">
    <property type="protein sequence ID" value="CEM55290.1"/>
    <property type="molecule type" value="Genomic_DNA"/>
</dbReference>
<feature type="transmembrane region" description="Helical" evidence="11">
    <location>
        <begin position="41"/>
        <end position="60"/>
    </location>
</feature>
<dbReference type="GO" id="GO:0005886">
    <property type="term" value="C:plasma membrane"/>
    <property type="evidence" value="ECO:0007669"/>
    <property type="project" value="TreeGrafter"/>
</dbReference>
<dbReference type="GO" id="GO:0005216">
    <property type="term" value="F:monoatomic ion channel activity"/>
    <property type="evidence" value="ECO:0007669"/>
    <property type="project" value="InterPro"/>
</dbReference>
<dbReference type="GO" id="GO:0009881">
    <property type="term" value="F:photoreceptor activity"/>
    <property type="evidence" value="ECO:0007669"/>
    <property type="project" value="UniProtKB-KW"/>
</dbReference>
<keyword evidence="5 11" id="KW-0812">Transmembrane</keyword>
<keyword evidence="8" id="KW-0157">Chromophore</keyword>
<dbReference type="SUPFAM" id="SSF81321">
    <property type="entry name" value="Family A G protein-coupled receptor-like"/>
    <property type="match status" value="1"/>
</dbReference>
<keyword evidence="4" id="KW-0716">Sensory transduction</keyword>
<evidence type="ECO:0000256" key="7">
    <source>
        <dbReference type="ARBA" id="ARBA00022989"/>
    </source>
</evidence>
<evidence type="ECO:0000256" key="4">
    <source>
        <dbReference type="ARBA" id="ARBA00022606"/>
    </source>
</evidence>
<dbReference type="InterPro" id="IPR001425">
    <property type="entry name" value="Arc/bac/fun_rhodopsins"/>
</dbReference>
<gene>
    <name evidence="13" type="ORF">Cvel_13428</name>
</gene>
<dbReference type="GO" id="GO:0007602">
    <property type="term" value="P:phototransduction"/>
    <property type="evidence" value="ECO:0007669"/>
    <property type="project" value="UniProtKB-KW"/>
</dbReference>
<dbReference type="GO" id="GO:0005783">
    <property type="term" value="C:endoplasmic reticulum"/>
    <property type="evidence" value="ECO:0007669"/>
    <property type="project" value="TreeGrafter"/>
</dbReference>
<comment type="subcellular location">
    <subcellularLocation>
        <location evidence="1">Membrane</location>
        <topology evidence="1">Multi-pass membrane protein</topology>
    </subcellularLocation>
</comment>
<dbReference type="PANTHER" id="PTHR28286:SF2">
    <property type="entry name" value="BACTERIORHODOPSIN _OPSIN, NOPA (EUROFUNG)"/>
    <property type="match status" value="1"/>
</dbReference>
<dbReference type="Gene3D" id="1.20.1070.10">
    <property type="entry name" value="Rhodopsin 7-helix transmembrane proteins"/>
    <property type="match status" value="1"/>
</dbReference>
<keyword evidence="6" id="KW-0681">Retinal protein</keyword>
<feature type="transmembrane region" description="Helical" evidence="11">
    <location>
        <begin position="98"/>
        <end position="116"/>
    </location>
</feature>
<feature type="chain" id="PRO_5005192655" description="Bacteriorhodopsin" evidence="12">
    <location>
        <begin position="21"/>
        <end position="219"/>
    </location>
</feature>
<evidence type="ECO:0000256" key="9">
    <source>
        <dbReference type="ARBA" id="ARBA00023136"/>
    </source>
</evidence>
<evidence type="ECO:0000256" key="3">
    <source>
        <dbReference type="ARBA" id="ARBA00022543"/>
    </source>
</evidence>
<dbReference type="PANTHER" id="PTHR28286">
    <property type="match status" value="1"/>
</dbReference>
<evidence type="ECO:0000313" key="13">
    <source>
        <dbReference type="EMBL" id="CEM55290.1"/>
    </source>
</evidence>
<name>A0A0G4IDG0_9ALVE</name>
<keyword evidence="12" id="KW-0732">Signal</keyword>
<proteinExistence type="inferred from homology"/>
<keyword evidence="3" id="KW-0600">Photoreceptor protein</keyword>
<organism evidence="13">
    <name type="scientific">Chromera velia CCMP2878</name>
    <dbReference type="NCBI Taxonomy" id="1169474"/>
    <lineage>
        <taxon>Eukaryota</taxon>
        <taxon>Sar</taxon>
        <taxon>Alveolata</taxon>
        <taxon>Colpodellida</taxon>
        <taxon>Chromeraceae</taxon>
        <taxon>Chromera</taxon>
    </lineage>
</organism>
<feature type="transmembrane region" description="Helical" evidence="11">
    <location>
        <begin position="191"/>
        <end position="210"/>
    </location>
</feature>
<evidence type="ECO:0000256" key="8">
    <source>
        <dbReference type="ARBA" id="ARBA00022991"/>
    </source>
</evidence>
<dbReference type="PRINTS" id="PR00251">
    <property type="entry name" value="BACTRLOPSIN"/>
</dbReference>
<evidence type="ECO:0000256" key="10">
    <source>
        <dbReference type="ARBA" id="ARBA00023170"/>
    </source>
</evidence>